<evidence type="ECO:0000313" key="4">
    <source>
        <dbReference type="Proteomes" id="UP000823934"/>
    </source>
</evidence>
<comment type="caution">
    <text evidence="3">The sequence shown here is derived from an EMBL/GenBank/DDBJ whole genome shotgun (WGS) entry which is preliminary data.</text>
</comment>
<feature type="domain" description="Glycine zipper 2TM" evidence="2">
    <location>
        <begin position="32"/>
        <end position="70"/>
    </location>
</feature>
<feature type="chain" id="PRO_5039610308" evidence="1">
    <location>
        <begin position="22"/>
        <end position="73"/>
    </location>
</feature>
<dbReference type="AlphaFoldDB" id="A0A9D1TT35"/>
<dbReference type="EMBL" id="DXHP01000013">
    <property type="protein sequence ID" value="HIW05808.1"/>
    <property type="molecule type" value="Genomic_DNA"/>
</dbReference>
<proteinExistence type="predicted"/>
<dbReference type="PROSITE" id="PS51257">
    <property type="entry name" value="PROKAR_LIPOPROTEIN"/>
    <property type="match status" value="1"/>
</dbReference>
<accession>A0A9D1TT35</accession>
<name>A0A9D1TT35_9GAMM</name>
<evidence type="ECO:0000259" key="2">
    <source>
        <dbReference type="Pfam" id="PF05433"/>
    </source>
</evidence>
<gene>
    <name evidence="3" type="ORF">H9889_00560</name>
</gene>
<reference evidence="3" key="2">
    <citation type="submission" date="2021-04" db="EMBL/GenBank/DDBJ databases">
        <authorList>
            <person name="Gilroy R."/>
        </authorList>
    </citation>
    <scope>NUCLEOTIDE SEQUENCE</scope>
    <source>
        <strain evidence="3">CHK160-9182</strain>
    </source>
</reference>
<evidence type="ECO:0000256" key="1">
    <source>
        <dbReference type="SAM" id="SignalP"/>
    </source>
</evidence>
<organism evidence="3 4">
    <name type="scientific">Candidatus Ignatzschineria merdigallinarum</name>
    <dbReference type="NCBI Taxonomy" id="2838621"/>
    <lineage>
        <taxon>Bacteria</taxon>
        <taxon>Pseudomonadati</taxon>
        <taxon>Pseudomonadota</taxon>
        <taxon>Gammaproteobacteria</taxon>
        <taxon>Cardiobacteriales</taxon>
        <taxon>Ignatzschineriaceae</taxon>
        <taxon>Ignatzschineria</taxon>
    </lineage>
</organism>
<keyword evidence="1" id="KW-0732">Signal</keyword>
<dbReference type="GO" id="GO:0019867">
    <property type="term" value="C:outer membrane"/>
    <property type="evidence" value="ECO:0007669"/>
    <property type="project" value="InterPro"/>
</dbReference>
<reference evidence="3" key="1">
    <citation type="journal article" date="2021" name="PeerJ">
        <title>Extensive microbial diversity within the chicken gut microbiome revealed by metagenomics and culture.</title>
        <authorList>
            <person name="Gilroy R."/>
            <person name="Ravi A."/>
            <person name="Getino M."/>
            <person name="Pursley I."/>
            <person name="Horton D.L."/>
            <person name="Alikhan N.F."/>
            <person name="Baker D."/>
            <person name="Gharbi K."/>
            <person name="Hall N."/>
            <person name="Watson M."/>
            <person name="Adriaenssens E.M."/>
            <person name="Foster-Nyarko E."/>
            <person name="Jarju S."/>
            <person name="Secka A."/>
            <person name="Antonio M."/>
            <person name="Oren A."/>
            <person name="Chaudhuri R.R."/>
            <person name="La Ragione R."/>
            <person name="Hildebrand F."/>
            <person name="Pallen M.J."/>
        </authorList>
    </citation>
    <scope>NUCLEOTIDE SEQUENCE</scope>
    <source>
        <strain evidence="3">CHK160-9182</strain>
    </source>
</reference>
<protein>
    <submittedName>
        <fullName evidence="3">Glycine zipper 2TM domain-containing protein</fullName>
    </submittedName>
</protein>
<evidence type="ECO:0000313" key="3">
    <source>
        <dbReference type="EMBL" id="HIW05808.1"/>
    </source>
</evidence>
<feature type="signal peptide" evidence="1">
    <location>
        <begin position="1"/>
        <end position="21"/>
    </location>
</feature>
<dbReference type="Proteomes" id="UP000823934">
    <property type="component" value="Unassembled WGS sequence"/>
</dbReference>
<sequence>MKTLVKISVIIALFSIMTACSTWDGMSKSEKGTVIGTGAGAVIGAQMSDGKILGTAGGAVAGGLIGGQVGKAL</sequence>
<dbReference type="InterPro" id="IPR008816">
    <property type="entry name" value="Gly_zipper_2TM_dom"/>
</dbReference>
<dbReference type="Pfam" id="PF05433">
    <property type="entry name" value="Rick_17kDa_Anti"/>
    <property type="match status" value="1"/>
</dbReference>